<proteinExistence type="predicted"/>
<dbReference type="Proteomes" id="UP001431572">
    <property type="component" value="Chromosome 2"/>
</dbReference>
<keyword evidence="4" id="KW-1185">Reference proteome</keyword>
<gene>
    <name evidence="1" type="ORF">HXX08_23350</name>
    <name evidence="2" type="ORF">OZ401_004355</name>
</gene>
<reference evidence="1 3" key="1">
    <citation type="submission" date="2020-06" db="EMBL/GenBank/DDBJ databases">
        <title>Anoxygenic phototrophic Chloroflexota member uses a Type I reaction center.</title>
        <authorList>
            <person name="Tsuji J.M."/>
            <person name="Shaw N.A."/>
            <person name="Nagashima S."/>
            <person name="Venkiteswaran J."/>
            <person name="Schiff S.L."/>
            <person name="Hanada S."/>
            <person name="Tank M."/>
            <person name="Neufeld J.D."/>
        </authorList>
    </citation>
    <scope>NUCLEOTIDE SEQUENCE [LARGE SCALE GENOMIC DNA]</scope>
    <source>
        <strain evidence="1">L227-S17</strain>
    </source>
</reference>
<name>A0A8T7M9V5_9CHLR</name>
<evidence type="ECO:0000313" key="1">
    <source>
        <dbReference type="EMBL" id="NWJ48806.1"/>
    </source>
</evidence>
<evidence type="ECO:0000313" key="2">
    <source>
        <dbReference type="EMBL" id="WJW68738.1"/>
    </source>
</evidence>
<accession>A0A8T7M9V5</accession>
<dbReference type="RefSeq" id="WP_341470645.1">
    <property type="nucleotide sequence ID" value="NZ_CP128400.1"/>
</dbReference>
<dbReference type="EMBL" id="CP128400">
    <property type="protein sequence ID" value="WJW68738.1"/>
    <property type="molecule type" value="Genomic_DNA"/>
</dbReference>
<dbReference type="EMBL" id="JACATZ010000003">
    <property type="protein sequence ID" value="NWJ48806.1"/>
    <property type="molecule type" value="Genomic_DNA"/>
</dbReference>
<evidence type="ECO:0000313" key="4">
    <source>
        <dbReference type="Proteomes" id="UP001431572"/>
    </source>
</evidence>
<dbReference type="AlphaFoldDB" id="A0A8T7M9V5"/>
<sequence>MTTLVDNIYTSAAKWATMRADLIVRKTGVNFDQILEDCVLELDSGPEGFTAPTSVAGSIWDEIITSNVHFSLAEKSEILKIARR</sequence>
<dbReference type="Proteomes" id="UP000521676">
    <property type="component" value="Unassembled WGS sequence"/>
</dbReference>
<evidence type="ECO:0000313" key="3">
    <source>
        <dbReference type="Proteomes" id="UP000521676"/>
    </source>
</evidence>
<reference evidence="2" key="2">
    <citation type="journal article" date="2024" name="Nature">
        <title>Anoxygenic phototroph of the Chloroflexota uses a type I reaction centre.</title>
        <authorList>
            <person name="Tsuji J.M."/>
            <person name="Shaw N.A."/>
            <person name="Nagashima S."/>
            <person name="Venkiteswaran J.J."/>
            <person name="Schiff S.L."/>
            <person name="Watanabe T."/>
            <person name="Fukui M."/>
            <person name="Hanada S."/>
            <person name="Tank M."/>
            <person name="Neufeld J.D."/>
        </authorList>
    </citation>
    <scope>NUCLEOTIDE SEQUENCE</scope>
    <source>
        <strain evidence="2">L227-S17</strain>
    </source>
</reference>
<organism evidence="1 3">
    <name type="scientific">Candidatus Chlorohelix allophototropha</name>
    <dbReference type="NCBI Taxonomy" id="3003348"/>
    <lineage>
        <taxon>Bacteria</taxon>
        <taxon>Bacillati</taxon>
        <taxon>Chloroflexota</taxon>
        <taxon>Chloroflexia</taxon>
        <taxon>Candidatus Chloroheliales</taxon>
        <taxon>Candidatus Chloroheliaceae</taxon>
        <taxon>Candidatus Chlorohelix</taxon>
    </lineage>
</organism>
<protein>
    <submittedName>
        <fullName evidence="1">Uncharacterized protein</fullName>
    </submittedName>
</protein>